<dbReference type="Pfam" id="PF12796">
    <property type="entry name" value="Ank_2"/>
    <property type="match status" value="1"/>
</dbReference>
<keyword evidence="2 3" id="KW-0040">ANK repeat</keyword>
<dbReference type="PROSITE" id="PS50297">
    <property type="entry name" value="ANK_REP_REGION"/>
    <property type="match status" value="3"/>
</dbReference>
<dbReference type="KEGG" id="pwu:A8O14_05215"/>
<evidence type="ECO:0000313" key="5">
    <source>
        <dbReference type="Proteomes" id="UP000078463"/>
    </source>
</evidence>
<evidence type="ECO:0000256" key="1">
    <source>
        <dbReference type="ARBA" id="ARBA00022737"/>
    </source>
</evidence>
<keyword evidence="5" id="KW-1185">Reference proteome</keyword>
<protein>
    <submittedName>
        <fullName evidence="4">Uncharacterized protein</fullName>
    </submittedName>
</protein>
<dbReference type="PANTHER" id="PTHR24171">
    <property type="entry name" value="ANKYRIN REPEAT DOMAIN-CONTAINING PROTEIN 39-RELATED"/>
    <property type="match status" value="1"/>
</dbReference>
<dbReference type="SMART" id="SM00248">
    <property type="entry name" value="ANK"/>
    <property type="match status" value="5"/>
</dbReference>
<evidence type="ECO:0000256" key="2">
    <source>
        <dbReference type="ARBA" id="ARBA00023043"/>
    </source>
</evidence>
<dbReference type="Gene3D" id="1.25.40.20">
    <property type="entry name" value="Ankyrin repeat-containing domain"/>
    <property type="match status" value="2"/>
</dbReference>
<accession>A0A191UI98</accession>
<dbReference type="AlphaFoldDB" id="A0A191UI98"/>
<dbReference type="Pfam" id="PF00023">
    <property type="entry name" value="Ank"/>
    <property type="match status" value="1"/>
</dbReference>
<name>A0A191UI98_9BURK</name>
<reference evidence="5" key="1">
    <citation type="submission" date="2016-05" db="EMBL/GenBank/DDBJ databases">
        <title>Polynucleobacter sp. QLW-P1FAT50C-4 genome.</title>
        <authorList>
            <person name="Hahn M.W."/>
        </authorList>
    </citation>
    <scope>NUCLEOTIDE SEQUENCE [LARGE SCALE GENOMIC DNA]</scope>
    <source>
        <strain evidence="5">QLW-P1FAT50C-4</strain>
    </source>
</reference>
<feature type="repeat" description="ANK" evidence="3">
    <location>
        <begin position="147"/>
        <end position="179"/>
    </location>
</feature>
<keyword evidence="1" id="KW-0677">Repeat</keyword>
<dbReference type="SUPFAM" id="SSF48403">
    <property type="entry name" value="Ankyrin repeat"/>
    <property type="match status" value="1"/>
</dbReference>
<evidence type="ECO:0000313" key="4">
    <source>
        <dbReference type="EMBL" id="ANJ00733.1"/>
    </source>
</evidence>
<sequence length="224" mass="24548">MAVLGLSSPVFAQTETQINDFTKAAKFDDLSEVKALLAAGVSPNTVDSKGDPMLLIAIRDKSTKVTEYLLKDKKIDVDLSNKYGETPLMMASIDGDLPVVKTLVQQNKAKLDHIGWTPLHYACAKGQLQVAQFLVSSGADVNSRSPNGTTPLMMAAQAGNEELIKFLLDNGADIRMRNSHGFSVIEVAEIYQKPWIAEALSSRWQKLYKQPYPGPQKYTSNKSS</sequence>
<dbReference type="Pfam" id="PF13637">
    <property type="entry name" value="Ank_4"/>
    <property type="match status" value="1"/>
</dbReference>
<proteinExistence type="predicted"/>
<dbReference type="PRINTS" id="PR01415">
    <property type="entry name" value="ANKYRIN"/>
</dbReference>
<dbReference type="Proteomes" id="UP000078463">
    <property type="component" value="Chromosome"/>
</dbReference>
<gene>
    <name evidence="4" type="ORF">A8O14_05215</name>
</gene>
<dbReference type="EMBL" id="CP015922">
    <property type="protein sequence ID" value="ANJ00733.1"/>
    <property type="molecule type" value="Genomic_DNA"/>
</dbReference>
<dbReference type="InterPro" id="IPR002110">
    <property type="entry name" value="Ankyrin_rpt"/>
</dbReference>
<evidence type="ECO:0000256" key="3">
    <source>
        <dbReference type="PROSITE-ProRule" id="PRU00023"/>
    </source>
</evidence>
<organism evidence="4 5">
    <name type="scientific">Polynucleobacter wuianus</name>
    <dbReference type="NCBI Taxonomy" id="1743168"/>
    <lineage>
        <taxon>Bacteria</taxon>
        <taxon>Pseudomonadati</taxon>
        <taxon>Pseudomonadota</taxon>
        <taxon>Betaproteobacteria</taxon>
        <taxon>Burkholderiales</taxon>
        <taxon>Burkholderiaceae</taxon>
        <taxon>Polynucleobacter</taxon>
    </lineage>
</organism>
<feature type="repeat" description="ANK" evidence="3">
    <location>
        <begin position="114"/>
        <end position="146"/>
    </location>
</feature>
<dbReference type="PROSITE" id="PS50088">
    <property type="entry name" value="ANK_REPEAT"/>
    <property type="match status" value="3"/>
</dbReference>
<feature type="repeat" description="ANK" evidence="3">
    <location>
        <begin position="83"/>
        <end position="107"/>
    </location>
</feature>
<dbReference type="InterPro" id="IPR036770">
    <property type="entry name" value="Ankyrin_rpt-contain_sf"/>
</dbReference>
<dbReference type="STRING" id="1743168.A8O14_05215"/>